<name>A0ABR3IQV8_9AGAR</name>
<evidence type="ECO:0000313" key="3">
    <source>
        <dbReference type="Proteomes" id="UP001556367"/>
    </source>
</evidence>
<reference evidence="3" key="1">
    <citation type="submission" date="2024-06" db="EMBL/GenBank/DDBJ databases">
        <title>Multi-omics analyses provide insights into the biosynthesis of the anticancer antibiotic pleurotin in Hohenbuehelia grisea.</title>
        <authorList>
            <person name="Weaver J.A."/>
            <person name="Alberti F."/>
        </authorList>
    </citation>
    <scope>NUCLEOTIDE SEQUENCE [LARGE SCALE GENOMIC DNA]</scope>
    <source>
        <strain evidence="3">T-177</strain>
    </source>
</reference>
<keyword evidence="3" id="KW-1185">Reference proteome</keyword>
<organism evidence="2 3">
    <name type="scientific">Hohenbuehelia grisea</name>
    <dbReference type="NCBI Taxonomy" id="104357"/>
    <lineage>
        <taxon>Eukaryota</taxon>
        <taxon>Fungi</taxon>
        <taxon>Dikarya</taxon>
        <taxon>Basidiomycota</taxon>
        <taxon>Agaricomycotina</taxon>
        <taxon>Agaricomycetes</taxon>
        <taxon>Agaricomycetidae</taxon>
        <taxon>Agaricales</taxon>
        <taxon>Pleurotineae</taxon>
        <taxon>Pleurotaceae</taxon>
        <taxon>Hohenbuehelia</taxon>
    </lineage>
</organism>
<sequence length="92" mass="10164">MNMEERTLGNHSSSSRPRATSNLVQSLFTSPHSSFPSFFSFFLLSDTAPTPAARATPPHPKHTQFQIASRAHPHMIDDAELAVHPGGVEKRR</sequence>
<dbReference type="Proteomes" id="UP001556367">
    <property type="component" value="Unassembled WGS sequence"/>
</dbReference>
<protein>
    <submittedName>
        <fullName evidence="2">Uncharacterized protein</fullName>
    </submittedName>
</protein>
<dbReference type="EMBL" id="JASNQZ010000017">
    <property type="protein sequence ID" value="KAL0945663.1"/>
    <property type="molecule type" value="Genomic_DNA"/>
</dbReference>
<gene>
    <name evidence="2" type="ORF">HGRIS_014815</name>
</gene>
<evidence type="ECO:0000256" key="1">
    <source>
        <dbReference type="SAM" id="MobiDB-lite"/>
    </source>
</evidence>
<accession>A0ABR3IQV8</accession>
<comment type="caution">
    <text evidence="2">The sequence shown here is derived from an EMBL/GenBank/DDBJ whole genome shotgun (WGS) entry which is preliminary data.</text>
</comment>
<proteinExistence type="predicted"/>
<feature type="region of interest" description="Disordered" evidence="1">
    <location>
        <begin position="1"/>
        <end position="20"/>
    </location>
</feature>
<evidence type="ECO:0000313" key="2">
    <source>
        <dbReference type="EMBL" id="KAL0945663.1"/>
    </source>
</evidence>
<feature type="compositionally biased region" description="Polar residues" evidence="1">
    <location>
        <begin position="9"/>
        <end position="20"/>
    </location>
</feature>